<comment type="caution">
    <text evidence="1">The sequence shown here is derived from an EMBL/GenBank/DDBJ whole genome shotgun (WGS) entry which is preliminary data.</text>
</comment>
<dbReference type="RefSeq" id="WP_064971146.1">
    <property type="nucleotide sequence ID" value="NZ_CP029760.1"/>
</dbReference>
<evidence type="ECO:0008006" key="3">
    <source>
        <dbReference type="Google" id="ProtNLM"/>
    </source>
</evidence>
<evidence type="ECO:0000313" key="1">
    <source>
        <dbReference type="EMBL" id="MCW0524784.1"/>
    </source>
</evidence>
<gene>
    <name evidence="1" type="ORF">OKE68_10715</name>
</gene>
<dbReference type="Proteomes" id="UP001207440">
    <property type="component" value="Unassembled WGS sequence"/>
</dbReference>
<proteinExistence type="predicted"/>
<sequence length="179" mass="21618">MKYFNLLILTFLFSCNANKSETSSRVASHGNVENTIRELVNYRKEDLAIIIYEDDQKKMRERYGLKNQKELLDISQSKLVYDKCILISLRESRDDFEYKDVLGNFIVEKWKKKNYLENYHFENYNHKPTLSLMKMFDFYNSEDLKKYSDSLFNETLRRYKSGKYPDLEECINDPDKYLK</sequence>
<protein>
    <recommendedName>
        <fullName evidence="3">Lipoprotein</fullName>
    </recommendedName>
</protein>
<dbReference type="AlphaFoldDB" id="A0AAP3EX81"/>
<name>A0AAP3EX81_RIEAN</name>
<dbReference type="EMBL" id="JAOZYT010000099">
    <property type="protein sequence ID" value="MCW0524784.1"/>
    <property type="molecule type" value="Genomic_DNA"/>
</dbReference>
<reference evidence="1" key="1">
    <citation type="submission" date="2022-10" db="EMBL/GenBank/DDBJ databases">
        <title>Sifting through the core-genome to identify putative cross-protective antigens against Riemerella anatipestifer.</title>
        <authorList>
            <person name="Zheng X."/>
            <person name="Zhang W."/>
        </authorList>
    </citation>
    <scope>NUCLEOTIDE SEQUENCE</scope>
    <source>
        <strain evidence="1">ZWRA178</strain>
    </source>
</reference>
<organism evidence="1 2">
    <name type="scientific">Riemerella anatipestifer</name>
    <name type="common">Moraxella anatipestifer</name>
    <dbReference type="NCBI Taxonomy" id="34085"/>
    <lineage>
        <taxon>Bacteria</taxon>
        <taxon>Pseudomonadati</taxon>
        <taxon>Bacteroidota</taxon>
        <taxon>Flavobacteriia</taxon>
        <taxon>Flavobacteriales</taxon>
        <taxon>Weeksellaceae</taxon>
        <taxon>Riemerella</taxon>
    </lineage>
</organism>
<dbReference type="PROSITE" id="PS51257">
    <property type="entry name" value="PROKAR_LIPOPROTEIN"/>
    <property type="match status" value="1"/>
</dbReference>
<accession>A0AAP3EX81</accession>
<evidence type="ECO:0000313" key="2">
    <source>
        <dbReference type="Proteomes" id="UP001207440"/>
    </source>
</evidence>